<comment type="caution">
    <text evidence="6">The sequence shown here is derived from an EMBL/GenBank/DDBJ whole genome shotgun (WGS) entry which is preliminary data.</text>
</comment>
<gene>
    <name evidence="6" type="ORF">FG385_33060</name>
</gene>
<evidence type="ECO:0008006" key="8">
    <source>
        <dbReference type="Google" id="ProtNLM"/>
    </source>
</evidence>
<feature type="transmembrane region" description="Helical" evidence="5">
    <location>
        <begin position="43"/>
        <end position="61"/>
    </location>
</feature>
<keyword evidence="1" id="KW-1003">Cell membrane</keyword>
<keyword evidence="3 5" id="KW-1133">Transmembrane helix</keyword>
<accession>A0A5C4LP74</accession>
<dbReference type="PANTHER" id="PTHR35529">
    <property type="entry name" value="MANGANESE EFFLUX PUMP MNTP-RELATED"/>
    <property type="match status" value="1"/>
</dbReference>
<name>A0A5C4LP74_9PSEU</name>
<reference evidence="6 7" key="1">
    <citation type="submission" date="2019-06" db="EMBL/GenBank/DDBJ databases">
        <title>Amycolatopsis alkalitolerans sp. nov., isolated from Gastrodia elata Blume.</title>
        <authorList>
            <person name="Narsing Rao M.P."/>
            <person name="Li W.J."/>
        </authorList>
    </citation>
    <scope>NUCLEOTIDE SEQUENCE [LARGE SCALE GENOMIC DNA]</scope>
    <source>
        <strain evidence="6 7">SYSUP0005</strain>
    </source>
</reference>
<evidence type="ECO:0000256" key="3">
    <source>
        <dbReference type="ARBA" id="ARBA00022989"/>
    </source>
</evidence>
<evidence type="ECO:0000256" key="1">
    <source>
        <dbReference type="ARBA" id="ARBA00022475"/>
    </source>
</evidence>
<dbReference type="Proteomes" id="UP000305546">
    <property type="component" value="Unassembled WGS sequence"/>
</dbReference>
<keyword evidence="7" id="KW-1185">Reference proteome</keyword>
<feature type="transmembrane region" description="Helical" evidence="5">
    <location>
        <begin position="73"/>
        <end position="91"/>
    </location>
</feature>
<organism evidence="6 7">
    <name type="scientific">Amycolatopsis alkalitolerans</name>
    <dbReference type="NCBI Taxonomy" id="2547244"/>
    <lineage>
        <taxon>Bacteria</taxon>
        <taxon>Bacillati</taxon>
        <taxon>Actinomycetota</taxon>
        <taxon>Actinomycetes</taxon>
        <taxon>Pseudonocardiales</taxon>
        <taxon>Pseudonocardiaceae</taxon>
        <taxon>Amycolatopsis</taxon>
    </lineage>
</organism>
<evidence type="ECO:0000313" key="7">
    <source>
        <dbReference type="Proteomes" id="UP000305546"/>
    </source>
</evidence>
<feature type="transmembrane region" description="Helical" evidence="5">
    <location>
        <begin position="130"/>
        <end position="147"/>
    </location>
</feature>
<keyword evidence="4 5" id="KW-0472">Membrane</keyword>
<dbReference type="Pfam" id="PF02659">
    <property type="entry name" value="Mntp"/>
    <property type="match status" value="1"/>
</dbReference>
<evidence type="ECO:0000313" key="6">
    <source>
        <dbReference type="EMBL" id="TNC18950.1"/>
    </source>
</evidence>
<sequence>MEGLMLALLGLGFVLSLDNFRSSLVLGGLKPTFPQSVKTSAIFGLWDGLAPLLGLLLGDALGNLVDDDTTETIVMIGLGAYGLFLVVRAVISPERADPDLKWARWGLPIPLSADNIAAGAALGVAGYSPWLAPVLFACATFVMSIAGHQIGRTVARFVDRIPKINTDLLVGACFTVMAILMAFGVTLPLSYG</sequence>
<proteinExistence type="predicted"/>
<feature type="transmembrane region" description="Helical" evidence="5">
    <location>
        <begin position="168"/>
        <end position="191"/>
    </location>
</feature>
<keyword evidence="2 5" id="KW-0812">Transmembrane</keyword>
<evidence type="ECO:0000256" key="4">
    <source>
        <dbReference type="ARBA" id="ARBA00023136"/>
    </source>
</evidence>
<dbReference type="EMBL" id="VDFW01000056">
    <property type="protein sequence ID" value="TNC18950.1"/>
    <property type="molecule type" value="Genomic_DNA"/>
</dbReference>
<evidence type="ECO:0000256" key="2">
    <source>
        <dbReference type="ARBA" id="ARBA00022692"/>
    </source>
</evidence>
<dbReference type="InterPro" id="IPR003810">
    <property type="entry name" value="Mntp/YtaF"/>
</dbReference>
<evidence type="ECO:0000256" key="5">
    <source>
        <dbReference type="SAM" id="Phobius"/>
    </source>
</evidence>
<protein>
    <recommendedName>
        <fullName evidence="8">Manganese efflux pump MntP</fullName>
    </recommendedName>
</protein>
<dbReference type="AlphaFoldDB" id="A0A5C4LP74"/>
<dbReference type="PANTHER" id="PTHR35529:SF1">
    <property type="entry name" value="MANGANESE EFFLUX PUMP MNTP-RELATED"/>
    <property type="match status" value="1"/>
</dbReference>